<feature type="compositionally biased region" description="Basic and acidic residues" evidence="1">
    <location>
        <begin position="30"/>
        <end position="46"/>
    </location>
</feature>
<name>A0ABD3C4V4_9LAMI</name>
<comment type="caution">
    <text evidence="2">The sequence shown here is derived from an EMBL/GenBank/DDBJ whole genome shotgun (WGS) entry which is preliminary data.</text>
</comment>
<evidence type="ECO:0000256" key="1">
    <source>
        <dbReference type="SAM" id="MobiDB-lite"/>
    </source>
</evidence>
<dbReference type="EMBL" id="JAVIJP010000053">
    <property type="protein sequence ID" value="KAL3624577.1"/>
    <property type="molecule type" value="Genomic_DNA"/>
</dbReference>
<dbReference type="Proteomes" id="UP001632038">
    <property type="component" value="Unassembled WGS sequence"/>
</dbReference>
<organism evidence="2 3">
    <name type="scientific">Castilleja foliolosa</name>
    <dbReference type="NCBI Taxonomy" id="1961234"/>
    <lineage>
        <taxon>Eukaryota</taxon>
        <taxon>Viridiplantae</taxon>
        <taxon>Streptophyta</taxon>
        <taxon>Embryophyta</taxon>
        <taxon>Tracheophyta</taxon>
        <taxon>Spermatophyta</taxon>
        <taxon>Magnoliopsida</taxon>
        <taxon>eudicotyledons</taxon>
        <taxon>Gunneridae</taxon>
        <taxon>Pentapetalae</taxon>
        <taxon>asterids</taxon>
        <taxon>lamiids</taxon>
        <taxon>Lamiales</taxon>
        <taxon>Orobanchaceae</taxon>
        <taxon>Pedicularideae</taxon>
        <taxon>Castillejinae</taxon>
        <taxon>Castilleja</taxon>
    </lineage>
</organism>
<sequence>MGSQGKTTMAKPHYNISMSKRTRKSQILKIEPRDSFKENKNNTRNIQEEKIDSRQIIEEQKCSLAQYFKEEEEGNENRVEIKQSSDEDGFRGVKLKKIARNYAKLLSHLINKVNQGSYIRSWRKAAPSFKFIKHKQSK</sequence>
<dbReference type="AlphaFoldDB" id="A0ABD3C4V4"/>
<accession>A0ABD3C4V4</accession>
<evidence type="ECO:0000313" key="3">
    <source>
        <dbReference type="Proteomes" id="UP001632038"/>
    </source>
</evidence>
<reference evidence="3" key="1">
    <citation type="journal article" date="2024" name="IScience">
        <title>Strigolactones Initiate the Formation of Haustorium-like Structures in Castilleja.</title>
        <authorList>
            <person name="Buerger M."/>
            <person name="Peterson D."/>
            <person name="Chory J."/>
        </authorList>
    </citation>
    <scope>NUCLEOTIDE SEQUENCE [LARGE SCALE GENOMIC DNA]</scope>
</reference>
<proteinExistence type="predicted"/>
<feature type="region of interest" description="Disordered" evidence="1">
    <location>
        <begin position="1"/>
        <end position="46"/>
    </location>
</feature>
<protein>
    <submittedName>
        <fullName evidence="2">Uncharacterized protein</fullName>
    </submittedName>
</protein>
<gene>
    <name evidence="2" type="ORF">CASFOL_031245</name>
</gene>
<evidence type="ECO:0000313" key="2">
    <source>
        <dbReference type="EMBL" id="KAL3624577.1"/>
    </source>
</evidence>
<keyword evidence="3" id="KW-1185">Reference proteome</keyword>